<reference evidence="2 3" key="1">
    <citation type="submission" date="2020-02" db="EMBL/GenBank/DDBJ databases">
        <authorList>
            <person name="Ma Q."/>
            <person name="Huang Y."/>
            <person name="Song X."/>
            <person name="Pei D."/>
        </authorList>
    </citation>
    <scope>NUCLEOTIDE SEQUENCE [LARGE SCALE GENOMIC DNA]</scope>
    <source>
        <strain evidence="2">Sxm20200214</strain>
        <tissue evidence="2">Leaf</tissue>
    </source>
</reference>
<dbReference type="AlphaFoldDB" id="A0A8X7PS36"/>
<evidence type="ECO:0000313" key="2">
    <source>
        <dbReference type="EMBL" id="KAG2256625.1"/>
    </source>
</evidence>
<dbReference type="EMBL" id="JAAMPC010000015">
    <property type="protein sequence ID" value="KAG2256625.1"/>
    <property type="molecule type" value="Genomic_DNA"/>
</dbReference>
<evidence type="ECO:0000256" key="1">
    <source>
        <dbReference type="SAM" id="MobiDB-lite"/>
    </source>
</evidence>
<dbReference type="OrthoDB" id="1693699at2759"/>
<dbReference type="InterPro" id="IPR044809">
    <property type="entry name" value="AUF1-like"/>
</dbReference>
<name>A0A8X7PS36_BRACI</name>
<proteinExistence type="predicted"/>
<evidence type="ECO:0000313" key="3">
    <source>
        <dbReference type="Proteomes" id="UP000886595"/>
    </source>
</evidence>
<protein>
    <submittedName>
        <fullName evidence="2">Uncharacterized protein</fullName>
    </submittedName>
</protein>
<comment type="caution">
    <text evidence="2">The sequence shown here is derived from an EMBL/GenBank/DDBJ whole genome shotgun (WGS) entry which is preliminary data.</text>
</comment>
<sequence>MDVFDGLPDPILVDILDKSESLVLRLDHAVTTESQPDSPVSNFFKSLFKPFHGFFSLFPKPAKPTTTTIISPIIPSKILSRFDRIKNLDVERPGGDAKPEKSAGIKWKADFGKTLKTCVVVAFRSASTVSSSSDGELDAEFVTGLKTRVEWTINALMATSARHHLMSRASGRSRRTFRGEGTVVMKCEGLREFQEAARDLEVEERVERKTEECGPEREDEHETRAVS</sequence>
<feature type="region of interest" description="Disordered" evidence="1">
    <location>
        <begin position="202"/>
        <end position="227"/>
    </location>
</feature>
<dbReference type="PANTHER" id="PTHR31215">
    <property type="entry name" value="OS05G0510400 PROTEIN-RELATED"/>
    <property type="match status" value="1"/>
</dbReference>
<gene>
    <name evidence="2" type="ORF">Bca52824_075919</name>
</gene>
<accession>A0A8X7PS36</accession>
<keyword evidence="3" id="KW-1185">Reference proteome</keyword>
<organism evidence="2 3">
    <name type="scientific">Brassica carinata</name>
    <name type="common">Ethiopian mustard</name>
    <name type="synonym">Abyssinian cabbage</name>
    <dbReference type="NCBI Taxonomy" id="52824"/>
    <lineage>
        <taxon>Eukaryota</taxon>
        <taxon>Viridiplantae</taxon>
        <taxon>Streptophyta</taxon>
        <taxon>Embryophyta</taxon>
        <taxon>Tracheophyta</taxon>
        <taxon>Spermatophyta</taxon>
        <taxon>Magnoliopsida</taxon>
        <taxon>eudicotyledons</taxon>
        <taxon>Gunneridae</taxon>
        <taxon>Pentapetalae</taxon>
        <taxon>rosids</taxon>
        <taxon>malvids</taxon>
        <taxon>Brassicales</taxon>
        <taxon>Brassicaceae</taxon>
        <taxon>Brassiceae</taxon>
        <taxon>Brassica</taxon>
    </lineage>
</organism>
<dbReference type="Proteomes" id="UP000886595">
    <property type="component" value="Unassembled WGS sequence"/>
</dbReference>